<dbReference type="PANTHER" id="PTHR30055:SF234">
    <property type="entry name" value="HTH-TYPE TRANSCRIPTIONAL REGULATOR BETI"/>
    <property type="match status" value="1"/>
</dbReference>
<comment type="caution">
    <text evidence="6">The sequence shown here is derived from an EMBL/GenBank/DDBJ whole genome shotgun (WGS) entry which is preliminary data.</text>
</comment>
<protein>
    <submittedName>
        <fullName evidence="6">TetR/AcrR family transcriptional regulator</fullName>
    </submittedName>
</protein>
<dbReference type="InterPro" id="IPR036271">
    <property type="entry name" value="Tet_transcr_reg_TetR-rel_C_sf"/>
</dbReference>
<feature type="DNA-binding region" description="H-T-H motif" evidence="4">
    <location>
        <begin position="27"/>
        <end position="46"/>
    </location>
</feature>
<gene>
    <name evidence="6" type="ORF">GCM10009560_53980</name>
</gene>
<dbReference type="InterPro" id="IPR001647">
    <property type="entry name" value="HTH_TetR"/>
</dbReference>
<dbReference type="PROSITE" id="PS50977">
    <property type="entry name" value="HTH_TETR_2"/>
    <property type="match status" value="1"/>
</dbReference>
<name>A0ABN1QG56_9ACTN</name>
<evidence type="ECO:0000259" key="5">
    <source>
        <dbReference type="PROSITE" id="PS50977"/>
    </source>
</evidence>
<reference evidence="6 7" key="1">
    <citation type="journal article" date="2019" name="Int. J. Syst. Evol. Microbiol.">
        <title>The Global Catalogue of Microorganisms (GCM) 10K type strain sequencing project: providing services to taxonomists for standard genome sequencing and annotation.</title>
        <authorList>
            <consortium name="The Broad Institute Genomics Platform"/>
            <consortium name="The Broad Institute Genome Sequencing Center for Infectious Disease"/>
            <person name="Wu L."/>
            <person name="Ma J."/>
        </authorList>
    </citation>
    <scope>NUCLEOTIDE SEQUENCE [LARGE SCALE GENOMIC DNA]</scope>
    <source>
        <strain evidence="6 7">JCM 11136</strain>
    </source>
</reference>
<dbReference type="EMBL" id="BAAAHQ010000031">
    <property type="protein sequence ID" value="GAA0941767.1"/>
    <property type="molecule type" value="Genomic_DNA"/>
</dbReference>
<proteinExistence type="predicted"/>
<keyword evidence="3" id="KW-0804">Transcription</keyword>
<dbReference type="InterPro" id="IPR009057">
    <property type="entry name" value="Homeodomain-like_sf"/>
</dbReference>
<dbReference type="SUPFAM" id="SSF46689">
    <property type="entry name" value="Homeodomain-like"/>
    <property type="match status" value="1"/>
</dbReference>
<evidence type="ECO:0000256" key="4">
    <source>
        <dbReference type="PROSITE-ProRule" id="PRU00335"/>
    </source>
</evidence>
<evidence type="ECO:0000256" key="3">
    <source>
        <dbReference type="ARBA" id="ARBA00023163"/>
    </source>
</evidence>
<dbReference type="SUPFAM" id="SSF48498">
    <property type="entry name" value="Tetracyclin repressor-like, C-terminal domain"/>
    <property type="match status" value="1"/>
</dbReference>
<dbReference type="PRINTS" id="PR00455">
    <property type="entry name" value="HTHTETR"/>
</dbReference>
<feature type="domain" description="HTH tetR-type" evidence="5">
    <location>
        <begin position="4"/>
        <end position="64"/>
    </location>
</feature>
<keyword evidence="1" id="KW-0805">Transcription regulation</keyword>
<dbReference type="InterPro" id="IPR050109">
    <property type="entry name" value="HTH-type_TetR-like_transc_reg"/>
</dbReference>
<organism evidence="6 7">
    <name type="scientific">Nonomuraea longicatena</name>
    <dbReference type="NCBI Taxonomy" id="83682"/>
    <lineage>
        <taxon>Bacteria</taxon>
        <taxon>Bacillati</taxon>
        <taxon>Actinomycetota</taxon>
        <taxon>Actinomycetes</taxon>
        <taxon>Streptosporangiales</taxon>
        <taxon>Streptosporangiaceae</taxon>
        <taxon>Nonomuraea</taxon>
    </lineage>
</organism>
<evidence type="ECO:0000313" key="6">
    <source>
        <dbReference type="EMBL" id="GAA0941767.1"/>
    </source>
</evidence>
<keyword evidence="7" id="KW-1185">Reference proteome</keyword>
<dbReference type="Gene3D" id="1.10.357.10">
    <property type="entry name" value="Tetracycline Repressor, domain 2"/>
    <property type="match status" value="1"/>
</dbReference>
<dbReference type="PANTHER" id="PTHR30055">
    <property type="entry name" value="HTH-TYPE TRANSCRIPTIONAL REGULATOR RUTR"/>
    <property type="match status" value="1"/>
</dbReference>
<dbReference type="RefSeq" id="WP_343952844.1">
    <property type="nucleotide sequence ID" value="NZ_BAAAHQ010000031.1"/>
</dbReference>
<sequence length="176" mass="19141">MNSGSRQQALVEAAFNCIAARGFEGLRLREVAKEAGIDHSTLHHYFPTKEDLVAAVVEHATRQFWKTMPPQPSAAATVRYHLAVLADMIRARPELFAVLRELDLRAARDARIAEVVTRSERGWHEALRGVLAEALPGADVAATADLVISVARGVSLAPDQAPAVFAQLEVLLDLTD</sequence>
<keyword evidence="2 4" id="KW-0238">DNA-binding</keyword>
<evidence type="ECO:0000256" key="1">
    <source>
        <dbReference type="ARBA" id="ARBA00023015"/>
    </source>
</evidence>
<dbReference type="Proteomes" id="UP001501578">
    <property type="component" value="Unassembled WGS sequence"/>
</dbReference>
<dbReference type="Pfam" id="PF00440">
    <property type="entry name" value="TetR_N"/>
    <property type="match status" value="1"/>
</dbReference>
<accession>A0ABN1QG56</accession>
<evidence type="ECO:0000256" key="2">
    <source>
        <dbReference type="ARBA" id="ARBA00023125"/>
    </source>
</evidence>
<evidence type="ECO:0000313" key="7">
    <source>
        <dbReference type="Proteomes" id="UP001501578"/>
    </source>
</evidence>